<dbReference type="AlphaFoldDB" id="A0A6J4CZQ6"/>
<dbReference type="GeneID" id="77100598"/>
<reference evidence="1 4" key="2">
    <citation type="submission" date="2020-04" db="EMBL/GenBank/DDBJ databases">
        <title>Genomic analysis of gastric non-Helicobacter pylori Helicobacters isolated in Japan.</title>
        <authorList>
            <person name="Suzuki M."/>
            <person name="Rimbara E."/>
        </authorList>
    </citation>
    <scope>NUCLEOTIDE SEQUENCE [LARGE SCALE GENOMIC DNA]</scope>
    <source>
        <strain evidence="1 4">NHP19-0020</strain>
    </source>
</reference>
<accession>A0A6J4CZQ6</accession>
<dbReference type="RefSeq" id="WP_255298854.1">
    <property type="nucleotide sequence ID" value="NZ_AP019774.1"/>
</dbReference>
<evidence type="ECO:0000313" key="1">
    <source>
        <dbReference type="EMBL" id="BCD46278.1"/>
    </source>
</evidence>
<evidence type="ECO:0000313" key="4">
    <source>
        <dbReference type="Proteomes" id="UP000509742"/>
    </source>
</evidence>
<reference evidence="2 3" key="1">
    <citation type="submission" date="2019-06" db="EMBL/GenBank/DDBJ databases">
        <title>Complete genome sequence of Helicobacter suis SNTW101c.</title>
        <authorList>
            <person name="Rimbara E."/>
            <person name="Suzuki M."/>
            <person name="Matsui H."/>
            <person name="Nakamura M."/>
            <person name="Mori S."/>
            <person name="Shibayama K."/>
        </authorList>
    </citation>
    <scope>NUCLEOTIDE SEQUENCE [LARGE SCALE GENOMIC DNA]</scope>
    <source>
        <strain evidence="2 3">SNTW101c</strain>
    </source>
</reference>
<evidence type="ECO:0000313" key="3">
    <source>
        <dbReference type="Proteomes" id="UP000317935"/>
    </source>
</evidence>
<dbReference type="Proteomes" id="UP000509742">
    <property type="component" value="Chromosome"/>
</dbReference>
<keyword evidence="4" id="KW-1185">Reference proteome</keyword>
<dbReference type="Proteomes" id="UP000317935">
    <property type="component" value="Chromosome"/>
</dbReference>
<sequence>MLFSASEPKTYTITFSSANTTQTISKSLQIVVKDQNLKHLR</sequence>
<dbReference type="EMBL" id="AP023036">
    <property type="protein sequence ID" value="BCD46278.1"/>
    <property type="molecule type" value="Genomic_DNA"/>
</dbReference>
<dbReference type="EMBL" id="AP019774">
    <property type="protein sequence ID" value="BCD70614.1"/>
    <property type="molecule type" value="Genomic_DNA"/>
</dbReference>
<proteinExistence type="predicted"/>
<protein>
    <submittedName>
        <fullName evidence="2">Uncharacterized protein</fullName>
    </submittedName>
</protein>
<organism evidence="2 3">
    <name type="scientific">Helicobacter suis</name>
    <dbReference type="NCBI Taxonomy" id="104628"/>
    <lineage>
        <taxon>Bacteria</taxon>
        <taxon>Pseudomonadati</taxon>
        <taxon>Campylobacterota</taxon>
        <taxon>Epsilonproteobacteria</taxon>
        <taxon>Campylobacterales</taxon>
        <taxon>Helicobacteraceae</taxon>
        <taxon>Helicobacter</taxon>
    </lineage>
</organism>
<name>A0A6J4CZQ6_9HELI</name>
<gene>
    <name evidence="1" type="ORF">NHP190020_13170</name>
    <name evidence="2" type="ORF">SNTW_12590</name>
</gene>
<evidence type="ECO:0000313" key="2">
    <source>
        <dbReference type="EMBL" id="BCD70614.1"/>
    </source>
</evidence>